<keyword evidence="2" id="KW-1185">Reference proteome</keyword>
<dbReference type="Proteomes" id="UP001631969">
    <property type="component" value="Unassembled WGS sequence"/>
</dbReference>
<protein>
    <submittedName>
        <fullName evidence="1">Uncharacterized protein</fullName>
    </submittedName>
</protein>
<accession>A0ACC7NXL7</accession>
<proteinExistence type="predicted"/>
<evidence type="ECO:0000313" key="1">
    <source>
        <dbReference type="EMBL" id="MFM9329493.1"/>
    </source>
</evidence>
<dbReference type="EMBL" id="JBJURJ010000008">
    <property type="protein sequence ID" value="MFM9329493.1"/>
    <property type="molecule type" value="Genomic_DNA"/>
</dbReference>
<comment type="caution">
    <text evidence="1">The sequence shown here is derived from an EMBL/GenBank/DDBJ whole genome shotgun (WGS) entry which is preliminary data.</text>
</comment>
<name>A0ACC7NXL7_9BACL</name>
<evidence type="ECO:0000313" key="2">
    <source>
        <dbReference type="Proteomes" id="UP001631969"/>
    </source>
</evidence>
<gene>
    <name evidence="1" type="ORF">ACI1P1_14460</name>
</gene>
<sequence length="62" mass="6882">MLEQVMRVGGKTTLLENIWKKILSVLLTIIGGIVVLILFGGMMGYAKLQKIKKSANTLHIKK</sequence>
<reference evidence="1" key="1">
    <citation type="submission" date="2024-12" db="EMBL/GenBank/DDBJ databases">
        <authorList>
            <person name="Wu N."/>
        </authorList>
    </citation>
    <scope>NUCLEOTIDE SEQUENCE</scope>
    <source>
        <strain evidence="1">P15</strain>
    </source>
</reference>
<organism evidence="1 2">
    <name type="scientific">Paenibacillus mesotrionivorans</name>
    <dbReference type="NCBI Taxonomy" id="3160968"/>
    <lineage>
        <taxon>Bacteria</taxon>
        <taxon>Bacillati</taxon>
        <taxon>Bacillota</taxon>
        <taxon>Bacilli</taxon>
        <taxon>Bacillales</taxon>
        <taxon>Paenibacillaceae</taxon>
        <taxon>Paenibacillus</taxon>
    </lineage>
</organism>